<comment type="caution">
    <text evidence="2">The sequence shown here is derived from an EMBL/GenBank/DDBJ whole genome shotgun (WGS) entry which is preliminary data.</text>
</comment>
<feature type="chain" id="PRO_5040857640" description="Secreted protein" evidence="1">
    <location>
        <begin position="20"/>
        <end position="120"/>
    </location>
</feature>
<evidence type="ECO:0000313" key="3">
    <source>
        <dbReference type="Proteomes" id="UP001152607"/>
    </source>
</evidence>
<feature type="signal peptide" evidence="1">
    <location>
        <begin position="1"/>
        <end position="19"/>
    </location>
</feature>
<gene>
    <name evidence="2" type="ORF">PDIGIT_LOCUS3382</name>
</gene>
<organism evidence="2 3">
    <name type="scientific">Periconia digitata</name>
    <dbReference type="NCBI Taxonomy" id="1303443"/>
    <lineage>
        <taxon>Eukaryota</taxon>
        <taxon>Fungi</taxon>
        <taxon>Dikarya</taxon>
        <taxon>Ascomycota</taxon>
        <taxon>Pezizomycotina</taxon>
        <taxon>Dothideomycetes</taxon>
        <taxon>Pleosporomycetidae</taxon>
        <taxon>Pleosporales</taxon>
        <taxon>Massarineae</taxon>
        <taxon>Periconiaceae</taxon>
        <taxon>Periconia</taxon>
    </lineage>
</organism>
<sequence length="120" mass="13338">MYSIYLGTSLLALVDPAFRLLCACSCVLGCVWRNSMLEPVSTRAVQRHLLLLSPICDSKHVDTSIDFPVRTHPRRTAFGPTPLQHGSPGLRLRRPALSSSLGFGWEPRLHQWLLAITNSS</sequence>
<dbReference type="EMBL" id="CAOQHR010000002">
    <property type="protein sequence ID" value="CAI6315418.1"/>
    <property type="molecule type" value="Genomic_DNA"/>
</dbReference>
<evidence type="ECO:0000313" key="2">
    <source>
        <dbReference type="EMBL" id="CAI6315418.1"/>
    </source>
</evidence>
<keyword evidence="1" id="KW-0732">Signal</keyword>
<dbReference type="Proteomes" id="UP001152607">
    <property type="component" value="Unassembled WGS sequence"/>
</dbReference>
<evidence type="ECO:0008006" key="4">
    <source>
        <dbReference type="Google" id="ProtNLM"/>
    </source>
</evidence>
<dbReference type="AlphaFoldDB" id="A0A9W4U9W0"/>
<evidence type="ECO:0000256" key="1">
    <source>
        <dbReference type="SAM" id="SignalP"/>
    </source>
</evidence>
<protein>
    <recommendedName>
        <fullName evidence="4">Secreted protein</fullName>
    </recommendedName>
</protein>
<name>A0A9W4U9W0_9PLEO</name>
<accession>A0A9W4U9W0</accession>
<proteinExistence type="predicted"/>
<reference evidence="2" key="1">
    <citation type="submission" date="2023-01" db="EMBL/GenBank/DDBJ databases">
        <authorList>
            <person name="Van Ghelder C."/>
            <person name="Rancurel C."/>
        </authorList>
    </citation>
    <scope>NUCLEOTIDE SEQUENCE</scope>
    <source>
        <strain evidence="2">CNCM I-4278</strain>
    </source>
</reference>
<keyword evidence="3" id="KW-1185">Reference proteome</keyword>